<dbReference type="OrthoDB" id="7057032at2"/>
<comment type="caution">
    <text evidence="1">The sequence shown here is derived from an EMBL/GenBank/DDBJ whole genome shotgun (WGS) entry which is preliminary data.</text>
</comment>
<dbReference type="Proteomes" id="UP000487929">
    <property type="component" value="Unassembled WGS sequence"/>
</dbReference>
<accession>A0A7X5AQJ3</accession>
<sequence>MKVILVAGNGLSLSMLSDFPESEIDLLNLFRCGADVPWPADGMPGFLSYEHCPNLWALGARPNSTKEESYQVIEKIITAVNACCMADPATLDDGIYIRAYKELVAYLRYLFVYYDNILLDKGYFKKAVQSSAISLIKHVEESAKVDSIDIVTFNYDAMLERCLNELEVEFSIPKIGENHASKLALHKPHGSITFCGHTSVDSSAFEINYSAQFTEGGLDDICVRYDALSENYPMVGMLPPAGESERYKHRWIREVWDSAIEATASLDYNDLVILYGLSYWHVDRKEVDYLLANISRQAKVVSVNPYPNEQFDAVCCSLFRSYHSYSHPRSLSKVFK</sequence>
<proteinExistence type="predicted"/>
<organism evidence="1 2">
    <name type="scientific">Halomonas alimentaria</name>
    <dbReference type="NCBI Taxonomy" id="147248"/>
    <lineage>
        <taxon>Bacteria</taxon>
        <taxon>Pseudomonadati</taxon>
        <taxon>Pseudomonadota</taxon>
        <taxon>Gammaproteobacteria</taxon>
        <taxon>Oceanospirillales</taxon>
        <taxon>Halomonadaceae</taxon>
        <taxon>Halomonas</taxon>
    </lineage>
</organism>
<name>A0A7X5AQJ3_9GAMM</name>
<keyword evidence="2" id="KW-1185">Reference proteome</keyword>
<dbReference type="EMBL" id="WUTT01000001">
    <property type="protein sequence ID" value="NAW34517.1"/>
    <property type="molecule type" value="Genomic_DNA"/>
</dbReference>
<reference evidence="1 2" key="1">
    <citation type="submission" date="2019-12" db="EMBL/GenBank/DDBJ databases">
        <title>Draft genome sequencing of Halomonas alimentaria DSM 15356.</title>
        <authorList>
            <person name="Pandiyan K."/>
            <person name="Kushwaha P."/>
            <person name="Gowdham M."/>
            <person name="Chakdar H."/>
            <person name="Singh A."/>
            <person name="Kumar M."/>
            <person name="Saxena A.K."/>
        </authorList>
    </citation>
    <scope>NUCLEOTIDE SEQUENCE [LARGE SCALE GENOMIC DNA]</scope>
    <source>
        <strain evidence="1 2">DSM 15356</strain>
    </source>
</reference>
<protein>
    <recommendedName>
        <fullName evidence="3">SIR2-like domain-containing protein</fullName>
    </recommendedName>
</protein>
<gene>
    <name evidence="1" type="ORF">GRB96_08805</name>
</gene>
<evidence type="ECO:0000313" key="2">
    <source>
        <dbReference type="Proteomes" id="UP000487929"/>
    </source>
</evidence>
<dbReference type="AlphaFoldDB" id="A0A7X5AQJ3"/>
<dbReference type="RefSeq" id="WP_161431793.1">
    <property type="nucleotide sequence ID" value="NZ_WUTT01000001.1"/>
</dbReference>
<evidence type="ECO:0000313" key="1">
    <source>
        <dbReference type="EMBL" id="NAW34517.1"/>
    </source>
</evidence>
<evidence type="ECO:0008006" key="3">
    <source>
        <dbReference type="Google" id="ProtNLM"/>
    </source>
</evidence>